<dbReference type="KEGG" id="dax:FDQ92_13105"/>
<evidence type="ECO:0000313" key="3">
    <source>
        <dbReference type="Proteomes" id="UP000298602"/>
    </source>
</evidence>
<reference evidence="2 3" key="1">
    <citation type="submission" date="2019-05" db="EMBL/GenBank/DDBJ databases">
        <title>The Complete Genome Sequence of the n-alkane-degrading Desulfoglaeba alkanexedens ALDC reveals multiple alkylsuccinate synthase gene clusters.</title>
        <authorList>
            <person name="Callaghan A.V."/>
            <person name="Davidova I.A."/>
            <person name="Duncan K.E."/>
            <person name="Morris B."/>
            <person name="McInerney M.J."/>
        </authorList>
    </citation>
    <scope>NUCLEOTIDE SEQUENCE [LARGE SCALE GENOMIC DNA]</scope>
    <source>
        <strain evidence="2 3">ALDC</strain>
    </source>
</reference>
<reference evidence="2 3" key="2">
    <citation type="submission" date="2019-05" db="EMBL/GenBank/DDBJ databases">
        <authorList>
            <person name="Suflita J.M."/>
            <person name="Marks C.R."/>
        </authorList>
    </citation>
    <scope>NUCLEOTIDE SEQUENCE [LARGE SCALE GENOMIC DNA]</scope>
    <source>
        <strain evidence="2 3">ALDC</strain>
    </source>
</reference>
<gene>
    <name evidence="2" type="ORF">FDQ92_13105</name>
</gene>
<accession>A0A4P8L783</accession>
<dbReference type="Proteomes" id="UP000298602">
    <property type="component" value="Chromosome"/>
</dbReference>
<protein>
    <submittedName>
        <fullName evidence="2">Uncharacterized protein</fullName>
    </submittedName>
</protein>
<keyword evidence="1" id="KW-1133">Transmembrane helix</keyword>
<dbReference type="AlphaFoldDB" id="A0A4P8L783"/>
<dbReference type="OrthoDB" id="963535at2"/>
<keyword evidence="1" id="KW-0812">Transmembrane</keyword>
<organism evidence="2 3">
    <name type="scientific">Desulfoglaeba alkanexedens ALDC</name>
    <dbReference type="NCBI Taxonomy" id="980445"/>
    <lineage>
        <taxon>Bacteria</taxon>
        <taxon>Pseudomonadati</taxon>
        <taxon>Thermodesulfobacteriota</taxon>
        <taxon>Syntrophobacteria</taxon>
        <taxon>Syntrophobacterales</taxon>
        <taxon>Syntrophobacteraceae</taxon>
        <taxon>Desulfoglaeba</taxon>
    </lineage>
</organism>
<proteinExistence type="predicted"/>
<keyword evidence="1" id="KW-0472">Membrane</keyword>
<dbReference type="EMBL" id="CP040098">
    <property type="protein sequence ID" value="QCQ23025.1"/>
    <property type="molecule type" value="Genomic_DNA"/>
</dbReference>
<feature type="transmembrane region" description="Helical" evidence="1">
    <location>
        <begin position="40"/>
        <end position="59"/>
    </location>
</feature>
<name>A0A4P8L783_9BACT</name>
<evidence type="ECO:0000256" key="1">
    <source>
        <dbReference type="SAM" id="Phobius"/>
    </source>
</evidence>
<evidence type="ECO:0000313" key="2">
    <source>
        <dbReference type="EMBL" id="QCQ23025.1"/>
    </source>
</evidence>
<feature type="transmembrane region" description="Helical" evidence="1">
    <location>
        <begin position="71"/>
        <end position="89"/>
    </location>
</feature>
<sequence length="101" mass="11105">MEESVLTFVSGALLFNAIPHLVRGICGDRHMTPFSRTSSAVTNVIWAWVNIVIGGWLLMSATAVDLAAKEVACFAAGGFVLSLFLAWFWSNPEARLPWHKQ</sequence>
<dbReference type="RefSeq" id="WP_137425308.1">
    <property type="nucleotide sequence ID" value="NZ_CP040098.1"/>
</dbReference>
<keyword evidence="3" id="KW-1185">Reference proteome</keyword>